<dbReference type="AlphaFoldDB" id="A0AAX2IES2"/>
<reference evidence="3" key="2">
    <citation type="submission" date="2017-06" db="EMBL/GenBank/DDBJ databases">
        <title>Capnocytophaga spp. assemblies.</title>
        <authorList>
            <person name="Gulvik C.A."/>
        </authorList>
    </citation>
    <scope>NUCLEOTIDE SEQUENCE [LARGE SCALE GENOMIC DNA]</scope>
    <source>
        <strain evidence="3">KC1668</strain>
    </source>
</reference>
<evidence type="ECO:0000313" key="2">
    <source>
        <dbReference type="EMBL" id="SQA76243.1"/>
    </source>
</evidence>
<dbReference type="Proteomes" id="UP000249902">
    <property type="component" value="Unassembled WGS sequence"/>
</dbReference>
<dbReference type="Proteomes" id="UP000217301">
    <property type="component" value="Chromosome"/>
</dbReference>
<accession>A0AAX2IES2</accession>
<sequence length="352" mass="39720">MKKFLLSLLATVALVGCGSKDDNEPVYSPEDGKTIVKNTMESVYDCFKKANDGSFADFLFQVNKKSGDNTWAEYLGEKFYDQYDTQKNGGFNFQELKGIYTWNVVTKEWSKTGSSSNITWIFPATANGTNLNGRAVLENYQDKVITVESDSERFPVKGHIIITVDNKKVAEMKLNNVTFEENTNFLFPNHIDLTIYTEPFTTTVKLTKRTAEEFLFDFSLSSPKGCTTVLRANAKLTSSNYNSFTSVEEAFDNINLIAIQNDLQLVAKVDVKAIHKAGKKIGDLTTEEVNTYVKAELFKVNGGKIADVKYAVEGDDDIIYFIYSDGSKVKAEEYVSDFQEKVKNIFKRFFNE</sequence>
<evidence type="ECO:0000313" key="3">
    <source>
        <dbReference type="Proteomes" id="UP000217301"/>
    </source>
</evidence>
<evidence type="ECO:0000313" key="4">
    <source>
        <dbReference type="Proteomes" id="UP000249902"/>
    </source>
</evidence>
<organism evidence="2 4">
    <name type="scientific">Capnocytophaga sputigena</name>
    <dbReference type="NCBI Taxonomy" id="1019"/>
    <lineage>
        <taxon>Bacteria</taxon>
        <taxon>Pseudomonadati</taxon>
        <taxon>Bacteroidota</taxon>
        <taxon>Flavobacteriia</taxon>
        <taxon>Flavobacteriales</taxon>
        <taxon>Flavobacteriaceae</taxon>
        <taxon>Capnocytophaga</taxon>
    </lineage>
</organism>
<evidence type="ECO:0008006" key="5">
    <source>
        <dbReference type="Google" id="ProtNLM"/>
    </source>
</evidence>
<dbReference type="PROSITE" id="PS51257">
    <property type="entry name" value="PROKAR_LIPOPROTEIN"/>
    <property type="match status" value="1"/>
</dbReference>
<name>A0AAX2IES2_CAPSP</name>
<keyword evidence="3" id="KW-1185">Reference proteome</keyword>
<reference evidence="1" key="1">
    <citation type="journal article" date="2017" name="Genome Announc.">
        <title>Twelve Complete Reference Genomes of Clinical Isolates in the Capnocytophaga Genus.</title>
        <authorList>
            <person name="Villarma A."/>
            <person name="Gulvik C.A."/>
            <person name="Rowe L.A."/>
            <person name="Sheth M."/>
            <person name="Juieng P."/>
            <person name="Nicholson A.C."/>
            <person name="Loparev V.N."/>
            <person name="McQuiston J.R."/>
        </authorList>
    </citation>
    <scope>NUCLEOTIDE SEQUENCE</scope>
    <source>
        <strain evidence="1">KC1668</strain>
    </source>
</reference>
<dbReference type="RefSeq" id="WP_002678506.1">
    <property type="nucleotide sequence ID" value="NZ_CAUQLI010000011.1"/>
</dbReference>
<evidence type="ECO:0000313" key="1">
    <source>
        <dbReference type="EMBL" id="ATA84947.1"/>
    </source>
</evidence>
<dbReference type="EMBL" id="CP022385">
    <property type="protein sequence ID" value="ATA84947.1"/>
    <property type="molecule type" value="Genomic_DNA"/>
</dbReference>
<dbReference type="EMBL" id="UAVP01000009">
    <property type="protein sequence ID" value="SQA76243.1"/>
    <property type="molecule type" value="Genomic_DNA"/>
</dbReference>
<reference evidence="2 4" key="3">
    <citation type="submission" date="2018-06" db="EMBL/GenBank/DDBJ databases">
        <authorList>
            <consortium name="Pathogen Informatics"/>
            <person name="Doyle S."/>
        </authorList>
    </citation>
    <scope>NUCLEOTIDE SEQUENCE [LARGE SCALE GENOMIC DNA]</scope>
    <source>
        <strain evidence="2 4">NCTC11653</strain>
    </source>
</reference>
<protein>
    <recommendedName>
        <fullName evidence="5">Lipoprotein</fullName>
    </recommendedName>
</protein>
<proteinExistence type="predicted"/>
<dbReference type="KEGG" id="cspu:CGC55_10760"/>
<gene>
    <name evidence="1" type="ORF">CGC55_10760</name>
    <name evidence="2" type="ORF">NCTC11653_02167</name>
</gene>